<accession>A0A7J5BBG7</accession>
<protein>
    <submittedName>
        <fullName evidence="3">Uncharacterized protein</fullName>
    </submittedName>
</protein>
<evidence type="ECO:0000313" key="4">
    <source>
        <dbReference type="Proteomes" id="UP000433493"/>
    </source>
</evidence>
<organism evidence="3 4">
    <name type="scientific">Gulosibacter chungangensis</name>
    <dbReference type="NCBI Taxonomy" id="979746"/>
    <lineage>
        <taxon>Bacteria</taxon>
        <taxon>Bacillati</taxon>
        <taxon>Actinomycetota</taxon>
        <taxon>Actinomycetes</taxon>
        <taxon>Micrococcales</taxon>
        <taxon>Microbacteriaceae</taxon>
        <taxon>Gulosibacter</taxon>
    </lineage>
</organism>
<evidence type="ECO:0000256" key="2">
    <source>
        <dbReference type="SAM" id="Phobius"/>
    </source>
</evidence>
<keyword evidence="2" id="KW-0812">Transmembrane</keyword>
<gene>
    <name evidence="3" type="ORF">F8O05_06235</name>
</gene>
<keyword evidence="2" id="KW-1133">Transmembrane helix</keyword>
<comment type="caution">
    <text evidence="3">The sequence shown here is derived from an EMBL/GenBank/DDBJ whole genome shotgun (WGS) entry which is preliminary data.</text>
</comment>
<feature type="compositionally biased region" description="Polar residues" evidence="1">
    <location>
        <begin position="219"/>
        <end position="228"/>
    </location>
</feature>
<dbReference type="RefSeq" id="WP_158051898.1">
    <property type="nucleotide sequence ID" value="NZ_WBKB01000003.1"/>
</dbReference>
<dbReference type="EMBL" id="WBKB01000003">
    <property type="protein sequence ID" value="KAB1643483.1"/>
    <property type="molecule type" value="Genomic_DNA"/>
</dbReference>
<feature type="compositionally biased region" description="Basic and acidic residues" evidence="1">
    <location>
        <begin position="229"/>
        <end position="238"/>
    </location>
</feature>
<feature type="region of interest" description="Disordered" evidence="1">
    <location>
        <begin position="219"/>
        <end position="238"/>
    </location>
</feature>
<feature type="transmembrane region" description="Helical" evidence="2">
    <location>
        <begin position="32"/>
        <end position="52"/>
    </location>
</feature>
<evidence type="ECO:0000313" key="3">
    <source>
        <dbReference type="EMBL" id="KAB1643483.1"/>
    </source>
</evidence>
<dbReference type="OrthoDB" id="5117457at2"/>
<dbReference type="AlphaFoldDB" id="A0A7J5BBG7"/>
<evidence type="ECO:0000256" key="1">
    <source>
        <dbReference type="SAM" id="MobiDB-lite"/>
    </source>
</evidence>
<name>A0A7J5BBG7_9MICO</name>
<dbReference type="Proteomes" id="UP000433493">
    <property type="component" value="Unassembled WGS sequence"/>
</dbReference>
<proteinExistence type="predicted"/>
<reference evidence="3 4" key="1">
    <citation type="submission" date="2019-09" db="EMBL/GenBank/DDBJ databases">
        <title>Phylogeny of genus Pseudoclavibacter and closely related genus.</title>
        <authorList>
            <person name="Li Y."/>
        </authorList>
    </citation>
    <scope>NUCLEOTIDE SEQUENCE [LARGE SCALE GENOMIC DNA]</scope>
    <source>
        <strain evidence="3 4">KCTC 13959</strain>
    </source>
</reference>
<keyword evidence="2" id="KW-0472">Membrane</keyword>
<keyword evidence="4" id="KW-1185">Reference proteome</keyword>
<sequence length="238" mass="25605">MSPANRLIAGCFFGIITGVAAAAASIFFLGVMWPLGLGIGIAVGIGTGLLLAPTAPPKLEILSVVPVTVEDALTAVATRVTAMDSAMRRLQSRPLWASTGVDERIGQVLGRLRTLGALEEIQQRKQIDGDIHMLHVLGTDYLPTIVNHAIENDRMHSSFSGSGSKAQVEENVASLDEQLGVLSEVLDRIENDVVRGKTQSIQEHTAFLKMRFEQSGTQSVLDLSQPLESTDRPNKPQK</sequence>